<dbReference type="PANTHER" id="PTHR21310:SF55">
    <property type="entry name" value="AMINOGLYCOSIDE PHOSPHOTRANSFERASE DOMAIN-CONTAINING PROTEIN"/>
    <property type="match status" value="1"/>
</dbReference>
<dbReference type="Gene3D" id="3.90.1200.10">
    <property type="match status" value="1"/>
</dbReference>
<dbReference type="InterPro" id="IPR051678">
    <property type="entry name" value="AGP_Transferase"/>
</dbReference>
<reference evidence="2 3" key="1">
    <citation type="submission" date="2024-07" db="EMBL/GenBank/DDBJ databases">
        <title>Section-level genome sequencing and comparative genomics of Aspergillus sections Usti and Cavernicolus.</title>
        <authorList>
            <consortium name="Lawrence Berkeley National Laboratory"/>
            <person name="Nybo J.L."/>
            <person name="Vesth T.C."/>
            <person name="Theobald S."/>
            <person name="Frisvad J.C."/>
            <person name="Larsen T.O."/>
            <person name="Kjaerboelling I."/>
            <person name="Rothschild-Mancinelli K."/>
            <person name="Lyhne E.K."/>
            <person name="Kogle M.E."/>
            <person name="Barry K."/>
            <person name="Clum A."/>
            <person name="Na H."/>
            <person name="Ledsgaard L."/>
            <person name="Lin J."/>
            <person name="Lipzen A."/>
            <person name="Kuo A."/>
            <person name="Riley R."/>
            <person name="Mondo S."/>
            <person name="Labutti K."/>
            <person name="Haridas S."/>
            <person name="Pangalinan J."/>
            <person name="Salamov A.A."/>
            <person name="Simmons B.A."/>
            <person name="Magnuson J.K."/>
            <person name="Chen J."/>
            <person name="Drula E."/>
            <person name="Henrissat B."/>
            <person name="Wiebenga A."/>
            <person name="Lubbers R.J."/>
            <person name="Gomes A.C."/>
            <person name="Makela M.R."/>
            <person name="Stajich J."/>
            <person name="Grigoriev I.V."/>
            <person name="Mortensen U.H."/>
            <person name="De Vries R.P."/>
            <person name="Baker S.E."/>
            <person name="Andersen M.R."/>
        </authorList>
    </citation>
    <scope>NUCLEOTIDE SEQUENCE [LARGE SCALE GENOMIC DNA]</scope>
    <source>
        <strain evidence="2 3">CBS 123904</strain>
    </source>
</reference>
<dbReference type="EMBL" id="JBFXLU010000137">
    <property type="protein sequence ID" value="KAL2839095.1"/>
    <property type="molecule type" value="Genomic_DNA"/>
</dbReference>
<dbReference type="Proteomes" id="UP001610446">
    <property type="component" value="Unassembled WGS sequence"/>
</dbReference>
<accession>A0ABR4JGC6</accession>
<sequence length="170" mass="19485">MRLVAQDAAVGLPVPRVICYGEHPDTPHARLGRVYQELSGKQERDSIQQQLRHHLETLRRYAGGSSSDEAYNAALDRAKKIHGLAHPIVFSHGDLKHQSIMVEGGRITGFLDWELAGWYPDYWDFTSALRSAREEFWWYHFVLQLGGSRYRAELDCECSLTSLTSASYFW</sequence>
<proteinExistence type="predicted"/>
<feature type="domain" description="Aminoglycoside phosphotransferase" evidence="1">
    <location>
        <begin position="72"/>
        <end position="136"/>
    </location>
</feature>
<dbReference type="InterPro" id="IPR011009">
    <property type="entry name" value="Kinase-like_dom_sf"/>
</dbReference>
<organism evidence="2 3">
    <name type="scientific">Aspergillus pseudoustus</name>
    <dbReference type="NCBI Taxonomy" id="1810923"/>
    <lineage>
        <taxon>Eukaryota</taxon>
        <taxon>Fungi</taxon>
        <taxon>Dikarya</taxon>
        <taxon>Ascomycota</taxon>
        <taxon>Pezizomycotina</taxon>
        <taxon>Eurotiomycetes</taxon>
        <taxon>Eurotiomycetidae</taxon>
        <taxon>Eurotiales</taxon>
        <taxon>Aspergillaceae</taxon>
        <taxon>Aspergillus</taxon>
        <taxon>Aspergillus subgen. Nidulantes</taxon>
    </lineage>
</organism>
<protein>
    <recommendedName>
        <fullName evidence="1">Aminoglycoside phosphotransferase domain-containing protein</fullName>
    </recommendedName>
</protein>
<keyword evidence="3" id="KW-1185">Reference proteome</keyword>
<dbReference type="PANTHER" id="PTHR21310">
    <property type="entry name" value="AMINOGLYCOSIDE PHOSPHOTRANSFERASE-RELATED-RELATED"/>
    <property type="match status" value="1"/>
</dbReference>
<gene>
    <name evidence="2" type="ORF">BJY01DRAFT_237209</name>
</gene>
<comment type="caution">
    <text evidence="2">The sequence shown here is derived from an EMBL/GenBank/DDBJ whole genome shotgun (WGS) entry which is preliminary data.</text>
</comment>
<dbReference type="InterPro" id="IPR002575">
    <property type="entry name" value="Aminoglycoside_PTrfase"/>
</dbReference>
<name>A0ABR4JGC6_9EURO</name>
<evidence type="ECO:0000313" key="2">
    <source>
        <dbReference type="EMBL" id="KAL2839095.1"/>
    </source>
</evidence>
<evidence type="ECO:0000259" key="1">
    <source>
        <dbReference type="Pfam" id="PF01636"/>
    </source>
</evidence>
<dbReference type="Pfam" id="PF01636">
    <property type="entry name" value="APH"/>
    <property type="match status" value="1"/>
</dbReference>
<evidence type="ECO:0000313" key="3">
    <source>
        <dbReference type="Proteomes" id="UP001610446"/>
    </source>
</evidence>
<dbReference type="SUPFAM" id="SSF56112">
    <property type="entry name" value="Protein kinase-like (PK-like)"/>
    <property type="match status" value="1"/>
</dbReference>